<evidence type="ECO:0000256" key="3">
    <source>
        <dbReference type="ARBA" id="ARBA00022723"/>
    </source>
</evidence>
<keyword evidence="12" id="KW-1185">Reference proteome</keyword>
<dbReference type="Pfam" id="PF00172">
    <property type="entry name" value="Zn_clus"/>
    <property type="match status" value="1"/>
</dbReference>
<dbReference type="SMART" id="SM00066">
    <property type="entry name" value="GAL4"/>
    <property type="match status" value="1"/>
</dbReference>
<keyword evidence="5" id="KW-0560">Oxidoreductase</keyword>
<name>A0A9P4ULJ9_9PEZI</name>
<dbReference type="SUPFAM" id="SSF51412">
    <property type="entry name" value="Inosine monophosphate dehydrogenase (IMPDH)"/>
    <property type="match status" value="1"/>
</dbReference>
<protein>
    <recommendedName>
        <fullName evidence="10">Zn(2)-C6 fungal-type domain-containing protein</fullName>
    </recommendedName>
</protein>
<keyword evidence="2" id="KW-0288">FMN</keyword>
<reference evidence="11" key="1">
    <citation type="journal article" date="2020" name="Stud. Mycol.">
        <title>101 Dothideomycetes genomes: a test case for predicting lifestyles and emergence of pathogens.</title>
        <authorList>
            <person name="Haridas S."/>
            <person name="Albert R."/>
            <person name="Binder M."/>
            <person name="Bloem J."/>
            <person name="Labutti K."/>
            <person name="Salamov A."/>
            <person name="Andreopoulos B."/>
            <person name="Baker S."/>
            <person name="Barry K."/>
            <person name="Bills G."/>
            <person name="Bluhm B."/>
            <person name="Cannon C."/>
            <person name="Castanera R."/>
            <person name="Culley D."/>
            <person name="Daum C."/>
            <person name="Ezra D."/>
            <person name="Gonzalez J."/>
            <person name="Henrissat B."/>
            <person name="Kuo A."/>
            <person name="Liang C."/>
            <person name="Lipzen A."/>
            <person name="Lutzoni F."/>
            <person name="Magnuson J."/>
            <person name="Mondo S."/>
            <person name="Nolan M."/>
            <person name="Ohm R."/>
            <person name="Pangilinan J."/>
            <person name="Park H.-J."/>
            <person name="Ramirez L."/>
            <person name="Alfaro M."/>
            <person name="Sun H."/>
            <person name="Tritt A."/>
            <person name="Yoshinaga Y."/>
            <person name="Zwiers L.-H."/>
            <person name="Turgeon B."/>
            <person name="Goodwin S."/>
            <person name="Spatafora J."/>
            <person name="Crous P."/>
            <person name="Grigoriev I."/>
        </authorList>
    </citation>
    <scope>NUCLEOTIDE SEQUENCE</scope>
    <source>
        <strain evidence="11">CBS 116435</strain>
    </source>
</reference>
<evidence type="ECO:0000256" key="7">
    <source>
        <dbReference type="ARBA" id="ARBA00023125"/>
    </source>
</evidence>
<dbReference type="InterPro" id="IPR052478">
    <property type="entry name" value="Metabolite_Synth_Reg"/>
</dbReference>
<evidence type="ECO:0000256" key="5">
    <source>
        <dbReference type="ARBA" id="ARBA00023002"/>
    </source>
</evidence>
<dbReference type="SUPFAM" id="SSF57701">
    <property type="entry name" value="Zn2/Cys6 DNA-binding domain"/>
    <property type="match status" value="1"/>
</dbReference>
<dbReference type="GO" id="GO:0018580">
    <property type="term" value="F:nitronate monooxygenase activity"/>
    <property type="evidence" value="ECO:0007669"/>
    <property type="project" value="InterPro"/>
</dbReference>
<feature type="domain" description="Zn(2)-C6 fungal-type" evidence="10">
    <location>
        <begin position="16"/>
        <end position="45"/>
    </location>
</feature>
<dbReference type="InterPro" id="IPR036864">
    <property type="entry name" value="Zn2-C6_fun-type_DNA-bd_sf"/>
</dbReference>
<evidence type="ECO:0000313" key="11">
    <source>
        <dbReference type="EMBL" id="KAF2717898.1"/>
    </source>
</evidence>
<gene>
    <name evidence="11" type="ORF">K431DRAFT_254481</name>
</gene>
<keyword evidence="4" id="KW-0862">Zinc</keyword>
<keyword evidence="8" id="KW-0804">Transcription</keyword>
<keyword evidence="9" id="KW-0539">Nucleus</keyword>
<evidence type="ECO:0000256" key="4">
    <source>
        <dbReference type="ARBA" id="ARBA00022833"/>
    </source>
</evidence>
<dbReference type="Gene3D" id="3.20.20.70">
    <property type="entry name" value="Aldolase class I"/>
    <property type="match status" value="1"/>
</dbReference>
<evidence type="ECO:0000256" key="2">
    <source>
        <dbReference type="ARBA" id="ARBA00022643"/>
    </source>
</evidence>
<dbReference type="AlphaFoldDB" id="A0A9P4ULJ9"/>
<organism evidence="11 12">
    <name type="scientific">Polychaeton citri CBS 116435</name>
    <dbReference type="NCBI Taxonomy" id="1314669"/>
    <lineage>
        <taxon>Eukaryota</taxon>
        <taxon>Fungi</taxon>
        <taxon>Dikarya</taxon>
        <taxon>Ascomycota</taxon>
        <taxon>Pezizomycotina</taxon>
        <taxon>Dothideomycetes</taxon>
        <taxon>Dothideomycetidae</taxon>
        <taxon>Capnodiales</taxon>
        <taxon>Capnodiaceae</taxon>
        <taxon>Polychaeton</taxon>
    </lineage>
</organism>
<dbReference type="GO" id="GO:0003677">
    <property type="term" value="F:DNA binding"/>
    <property type="evidence" value="ECO:0007669"/>
    <property type="project" value="UniProtKB-KW"/>
</dbReference>
<evidence type="ECO:0000256" key="1">
    <source>
        <dbReference type="ARBA" id="ARBA00022630"/>
    </source>
</evidence>
<keyword evidence="7" id="KW-0238">DNA-binding</keyword>
<dbReference type="Proteomes" id="UP000799441">
    <property type="component" value="Unassembled WGS sequence"/>
</dbReference>
<keyword evidence="1" id="KW-0285">Flavoprotein</keyword>
<evidence type="ECO:0000256" key="6">
    <source>
        <dbReference type="ARBA" id="ARBA00023015"/>
    </source>
</evidence>
<dbReference type="CDD" id="cd12148">
    <property type="entry name" value="fungal_TF_MHR"/>
    <property type="match status" value="1"/>
</dbReference>
<sequence>MSGAITKSRRKRSRIACEPCRERKRRCTGGNPCTTCNDWGYDCYYEAQSRTRPGVPAHTSSTAPTSSTNFNASGIYLSSKAAPPDPQSIIRNLESNSGAAFVRKMALKIDPVDAPKLKLFGWNVGARELDSDFGNFPASSIVDIISQSNMKVLADNYFAKVDPCYGFLDRHLFYQRLEVRWQTPSYSGTYDSVLAGVAALGSLFSQVKVSATELQLVELARSILDVHRISGPPSLDLITGWTLRVVYMRMTTSPHAMWIASSTLMHLLEASGLSLELPVDTVFQRSMQCDSDIRSRLIGVAQHLNTWTSFDIGLSRVSIPNCSVLNPSPRPGDYTTELLKILPVSTGLDPGRPQDDAHLESLLVQTLDGVHTQPPSVLGQCNLVLCIFRRLRVVNLNTSPALIERILALLKHGLHCARTMVLDSCPWHHTANIPFQVICILLEMDTSASLGLLPDAMQTLKLVASIYDTKVMREAYSTACLLILLYHQRRTRDMKIFDEVLGTHCRQKDTGLPPRQPSPNDDEVSWLESLVNEMPSLQDVDIEHFLNADMIGQLFDIEEKEIKMLAAYPWVSSPFIVGAPMRVMSGPALAIAVSSAGGLGFIGPHVKTESTFTDLEVASAKLQEARLKPTSLFNSLPPTYRNLPVGVGFQMWSDDEEVAISTIRKFMPCATWIYAPRHGQEDVDRWSRRIRSVSPSTQIWVQIGTLNEARGLLNGSEQPDVIVVQGAEAGGHGRSKDGMGLITLLPEIADATAGSGIPLFAAGGIADGRGVAAALCLGASGVAMGTRFLAAKEARISGGYQKEIIRASDGAVNTVRTLLYNHLRGTFGWPEGYSPRTIINKSWKDHQAGAQFNELQTLHDHALESGDDGWGPEGRLATYAGASIGLVNDVRDAIAITQEVRDEALQKFNTMKG</sequence>
<dbReference type="PANTHER" id="PTHR31779:SF5">
    <property type="entry name" value="ZN(II)2CYS6 TRANSCRIPTION FACTOR (EUROFUNG)"/>
    <property type="match status" value="1"/>
</dbReference>
<dbReference type="CDD" id="cd04730">
    <property type="entry name" value="NPD_like"/>
    <property type="match status" value="1"/>
</dbReference>
<dbReference type="PANTHER" id="PTHR31779">
    <property type="entry name" value="2-NITROPROPANE DIOXYGENASE FAMILY, PUTATIVE (AFU_ORTHOLOGUE AFUA_2G17430)-RELATED"/>
    <property type="match status" value="1"/>
</dbReference>
<dbReference type="PROSITE" id="PS00463">
    <property type="entry name" value="ZN2_CY6_FUNGAL_1"/>
    <property type="match status" value="1"/>
</dbReference>
<evidence type="ECO:0000259" key="10">
    <source>
        <dbReference type="PROSITE" id="PS50048"/>
    </source>
</evidence>
<comment type="caution">
    <text evidence="11">The sequence shown here is derived from an EMBL/GenBank/DDBJ whole genome shotgun (WGS) entry which is preliminary data.</text>
</comment>
<evidence type="ECO:0000256" key="8">
    <source>
        <dbReference type="ARBA" id="ARBA00023163"/>
    </source>
</evidence>
<proteinExistence type="predicted"/>
<accession>A0A9P4ULJ9</accession>
<evidence type="ECO:0000256" key="9">
    <source>
        <dbReference type="ARBA" id="ARBA00023242"/>
    </source>
</evidence>
<dbReference type="InterPro" id="IPR004136">
    <property type="entry name" value="NMO"/>
</dbReference>
<dbReference type="EMBL" id="MU003834">
    <property type="protein sequence ID" value="KAF2717898.1"/>
    <property type="molecule type" value="Genomic_DNA"/>
</dbReference>
<dbReference type="Pfam" id="PF03060">
    <property type="entry name" value="NMO"/>
    <property type="match status" value="1"/>
</dbReference>
<dbReference type="InterPro" id="IPR013785">
    <property type="entry name" value="Aldolase_TIM"/>
</dbReference>
<dbReference type="Gene3D" id="4.10.240.10">
    <property type="entry name" value="Zn(2)-C6 fungal-type DNA-binding domain"/>
    <property type="match status" value="1"/>
</dbReference>
<keyword evidence="3" id="KW-0479">Metal-binding</keyword>
<dbReference type="GO" id="GO:0009410">
    <property type="term" value="P:response to xenobiotic stimulus"/>
    <property type="evidence" value="ECO:0007669"/>
    <property type="project" value="TreeGrafter"/>
</dbReference>
<dbReference type="GO" id="GO:0008270">
    <property type="term" value="F:zinc ion binding"/>
    <property type="evidence" value="ECO:0007669"/>
    <property type="project" value="InterPro"/>
</dbReference>
<dbReference type="PROSITE" id="PS50048">
    <property type="entry name" value="ZN2_CY6_FUNGAL_2"/>
    <property type="match status" value="1"/>
</dbReference>
<dbReference type="InterPro" id="IPR001138">
    <property type="entry name" value="Zn2Cys6_DnaBD"/>
</dbReference>
<dbReference type="CDD" id="cd00067">
    <property type="entry name" value="GAL4"/>
    <property type="match status" value="1"/>
</dbReference>
<dbReference type="OrthoDB" id="9986881at2759"/>
<dbReference type="GO" id="GO:0000981">
    <property type="term" value="F:DNA-binding transcription factor activity, RNA polymerase II-specific"/>
    <property type="evidence" value="ECO:0007669"/>
    <property type="project" value="InterPro"/>
</dbReference>
<evidence type="ECO:0000313" key="12">
    <source>
        <dbReference type="Proteomes" id="UP000799441"/>
    </source>
</evidence>
<keyword evidence="6" id="KW-0805">Transcription regulation</keyword>